<organism evidence="2 3">
    <name type="scientific">Paractinoplanes deccanensis</name>
    <dbReference type="NCBI Taxonomy" id="113561"/>
    <lineage>
        <taxon>Bacteria</taxon>
        <taxon>Bacillati</taxon>
        <taxon>Actinomycetota</taxon>
        <taxon>Actinomycetes</taxon>
        <taxon>Micromonosporales</taxon>
        <taxon>Micromonosporaceae</taxon>
        <taxon>Paractinoplanes</taxon>
    </lineage>
</organism>
<dbReference type="InterPro" id="IPR044925">
    <property type="entry name" value="His-Me_finger_sf"/>
</dbReference>
<dbReference type="Gene3D" id="3.90.75.20">
    <property type="match status" value="1"/>
</dbReference>
<name>A0ABQ3XZU3_9ACTN</name>
<gene>
    <name evidence="2" type="ORF">Ade02nite_19090</name>
</gene>
<accession>A0ABQ3XZU3</accession>
<dbReference type="SUPFAM" id="SSF54060">
    <property type="entry name" value="His-Me finger endonucleases"/>
    <property type="match status" value="1"/>
</dbReference>
<protein>
    <recommendedName>
        <fullName evidence="1">HNH nuclease domain-containing protein</fullName>
    </recommendedName>
</protein>
<dbReference type="RefSeq" id="WP_203761197.1">
    <property type="nucleotide sequence ID" value="NZ_BAAABO010000029.1"/>
</dbReference>
<sequence length="160" mass="17720">MTSTLIHLNGFDIDPVAGLVYGPKGKPVGSKDTRGYVQIDGRTRGYGLQSAHRLIWQAANGPIPDGLEVNHKNGIKADNRISNLELLTRQGNIQHAYQTGLKSNRVDKHPNRKLSSVDVRAIRRLIAAGISCSELSNRFSVTVQTIYHIRSRKTWSHLGD</sequence>
<dbReference type="InterPro" id="IPR003615">
    <property type="entry name" value="HNH_nuc"/>
</dbReference>
<dbReference type="Pfam" id="PF13392">
    <property type="entry name" value="HNH_3"/>
    <property type="match status" value="1"/>
</dbReference>
<feature type="domain" description="HNH nuclease" evidence="1">
    <location>
        <begin position="45"/>
        <end position="93"/>
    </location>
</feature>
<keyword evidence="3" id="KW-1185">Reference proteome</keyword>
<proteinExistence type="predicted"/>
<comment type="caution">
    <text evidence="2">The sequence shown here is derived from an EMBL/GenBank/DDBJ whole genome shotgun (WGS) entry which is preliminary data.</text>
</comment>
<reference evidence="2 3" key="1">
    <citation type="submission" date="2021-01" db="EMBL/GenBank/DDBJ databases">
        <title>Whole genome shotgun sequence of Actinoplanes deccanensis NBRC 13994.</title>
        <authorList>
            <person name="Komaki H."/>
            <person name="Tamura T."/>
        </authorList>
    </citation>
    <scope>NUCLEOTIDE SEQUENCE [LARGE SCALE GENOMIC DNA]</scope>
    <source>
        <strain evidence="2 3">NBRC 13994</strain>
    </source>
</reference>
<dbReference type="Proteomes" id="UP000609879">
    <property type="component" value="Unassembled WGS sequence"/>
</dbReference>
<evidence type="ECO:0000313" key="2">
    <source>
        <dbReference type="EMBL" id="GID73268.1"/>
    </source>
</evidence>
<dbReference type="Gene3D" id="1.10.10.60">
    <property type="entry name" value="Homeodomain-like"/>
    <property type="match status" value="1"/>
</dbReference>
<dbReference type="EMBL" id="BOMI01000033">
    <property type="protein sequence ID" value="GID73268.1"/>
    <property type="molecule type" value="Genomic_DNA"/>
</dbReference>
<evidence type="ECO:0000259" key="1">
    <source>
        <dbReference type="SMART" id="SM00507"/>
    </source>
</evidence>
<dbReference type="SMART" id="SM00507">
    <property type="entry name" value="HNHc"/>
    <property type="match status" value="1"/>
</dbReference>
<evidence type="ECO:0000313" key="3">
    <source>
        <dbReference type="Proteomes" id="UP000609879"/>
    </source>
</evidence>